<dbReference type="InterPro" id="IPR036514">
    <property type="entry name" value="SGNH_hydro_sf"/>
</dbReference>
<dbReference type="RefSeq" id="WP_013186636.1">
    <property type="nucleotide sequence ID" value="NC_014230.1"/>
</dbReference>
<dbReference type="STRING" id="216432.CA2559_04355"/>
<dbReference type="HOGENOM" id="CLU_045521_0_0_10"/>
<gene>
    <name evidence="1" type="ordered locus">CA2559_04355</name>
</gene>
<proteinExistence type="predicted"/>
<dbReference type="Proteomes" id="UP000002297">
    <property type="component" value="Chromosome"/>
</dbReference>
<protein>
    <recommendedName>
        <fullName evidence="3">G-D-S-L family lipolytic protein</fullName>
    </recommendedName>
</protein>
<dbReference type="GeneID" id="89452663"/>
<keyword evidence="2" id="KW-1185">Reference proteome</keyword>
<organism evidence="1 2">
    <name type="scientific">Croceibacter atlanticus (strain ATCC BAA-628 / JCM 21780 / CIP 108009 / IAM 15332 / KCTC 12090 / HTCC2559)</name>
    <dbReference type="NCBI Taxonomy" id="216432"/>
    <lineage>
        <taxon>Bacteria</taxon>
        <taxon>Pseudomonadati</taxon>
        <taxon>Bacteroidota</taxon>
        <taxon>Flavobacteriia</taxon>
        <taxon>Flavobacteriales</taxon>
        <taxon>Flavobacteriaceae</taxon>
        <taxon>Croceibacter</taxon>
    </lineage>
</organism>
<dbReference type="PROSITE" id="PS51257">
    <property type="entry name" value="PROKAR_LIPOPROTEIN"/>
    <property type="match status" value="1"/>
</dbReference>
<dbReference type="Gene3D" id="3.40.50.1110">
    <property type="entry name" value="SGNH hydrolase"/>
    <property type="match status" value="2"/>
</dbReference>
<reference evidence="1 2" key="1">
    <citation type="journal article" date="2010" name="J. Bacteriol.">
        <title>The complete genome sequence of Croceibacter atlanticus HTCC2559T.</title>
        <authorList>
            <person name="Oh H.M."/>
            <person name="Kang I."/>
            <person name="Ferriera S."/>
            <person name="Giovannoni S.J."/>
            <person name="Cho J.C."/>
        </authorList>
    </citation>
    <scope>NUCLEOTIDE SEQUENCE [LARGE SCALE GENOMIC DNA]</scope>
    <source>
        <strain evidence="2">ATCC BAA-628 / HTCC2559 / KCTC 12090</strain>
    </source>
</reference>
<evidence type="ECO:0000313" key="2">
    <source>
        <dbReference type="Proteomes" id="UP000002297"/>
    </source>
</evidence>
<name>A3U6U3_CROAH</name>
<evidence type="ECO:0000313" key="1">
    <source>
        <dbReference type="EMBL" id="EAP87960.1"/>
    </source>
</evidence>
<dbReference type="SUPFAM" id="SSF52266">
    <property type="entry name" value="SGNH hydrolase"/>
    <property type="match status" value="2"/>
</dbReference>
<dbReference type="AlphaFoldDB" id="A3U6U3"/>
<dbReference type="eggNOG" id="COG2755">
    <property type="taxonomic scope" value="Bacteria"/>
</dbReference>
<evidence type="ECO:0008006" key="3">
    <source>
        <dbReference type="Google" id="ProtNLM"/>
    </source>
</evidence>
<dbReference type="KEGG" id="cat:CA2559_04355"/>
<dbReference type="GO" id="GO:0016788">
    <property type="term" value="F:hydrolase activity, acting on ester bonds"/>
    <property type="evidence" value="ECO:0007669"/>
    <property type="project" value="UniProtKB-ARBA"/>
</dbReference>
<dbReference type="OrthoDB" id="9764164at2"/>
<accession>A3U6U3</accession>
<sequence length="502" mass="51855">MKNYIKYFAILALGFVACEPELDNPIEDGGVYDSGDADFSNFVAVGNSLTAGFADNALYLQAQQSSYPNILANQFSLLGGGEFTQPLVNDNAGGLLLSGTQITDNRFVLAFDAAGNPGPAVYTGQTPTTDISNVLSGPFNNMGVPGAKSFHLGLEGYGNVANFPAAANPYFIRMASSPNATVIGDAVSQNPTFFALWIGNNDVLSYATTGGIGVDQTGNFDPTTYGSNDITDPNVFAQVYSGYVSALASNGAKGVLVNIPDVTSIPYFTTVPTNPIPLDAPTAAFANNAYTDYNNAIALYASFGVISQEEAARRNISFQAGQNGAVILDETLTPLVNPTDGSQIPPLRQSASGDLITLPAASVLGTLANPDDQTSVIGVAVPLQDQFVLIPEEQTSISNASAAYNATIQGLAEANGLAYVDARAELNAVANGGISFDGGTITSVFATGGAFSLDGVHPTPRGYAFTANAIIDAINSTYNATVPKVNIGSYSTVNLSNSVGGN</sequence>
<dbReference type="EMBL" id="CP002046">
    <property type="protein sequence ID" value="EAP87960.1"/>
    <property type="molecule type" value="Genomic_DNA"/>
</dbReference>